<name>A0A1I3ZQB5_9LACT</name>
<dbReference type="Pfam" id="PF00455">
    <property type="entry name" value="DeoRC"/>
    <property type="match status" value="1"/>
</dbReference>
<dbReference type="SMART" id="SM01134">
    <property type="entry name" value="DeoRC"/>
    <property type="match status" value="1"/>
</dbReference>
<dbReference type="PROSITE" id="PS51000">
    <property type="entry name" value="HTH_DEOR_2"/>
    <property type="match status" value="1"/>
</dbReference>
<evidence type="ECO:0000313" key="8">
    <source>
        <dbReference type="EMBL" id="SFK46354.1"/>
    </source>
</evidence>
<sequence>MKNERQKKIISILEVNEYCSISELAKTLNISEMTIRRDINELEKEKLLFKEQGGARRRNRVLSTDEKINKHIEEKEYIGTVMNSIIHDNDVIFIGAGTTVYHAIKSIDKLYKSIITNSLFTFNWLVQNKFDNIFLTGGELYQRTSEFVGLHAESFFDNLNIDIAFLSTNGIYNENVTTSNPSLGRLQVKVMNASKKNILIADSSKFDYSDMYTFTTLDKIDSVITDNKISDEKFEYYSKYTKMINRRIDS</sequence>
<dbReference type="Pfam" id="PF08220">
    <property type="entry name" value="HTH_DeoR"/>
    <property type="match status" value="1"/>
</dbReference>
<keyword evidence="4" id="KW-0238">DNA-binding</keyword>
<dbReference type="Gene3D" id="3.40.50.1360">
    <property type="match status" value="1"/>
</dbReference>
<dbReference type="GO" id="GO:0003677">
    <property type="term" value="F:DNA binding"/>
    <property type="evidence" value="ECO:0007669"/>
    <property type="project" value="UniProtKB-KW"/>
</dbReference>
<dbReference type="PANTHER" id="PTHR30363:SF4">
    <property type="entry name" value="GLYCEROL-3-PHOSPHATE REGULON REPRESSOR"/>
    <property type="match status" value="1"/>
</dbReference>
<dbReference type="InterPro" id="IPR036390">
    <property type="entry name" value="WH_DNA-bd_sf"/>
</dbReference>
<keyword evidence="5" id="KW-0804">Transcription</keyword>
<proteinExistence type="predicted"/>
<dbReference type="InterPro" id="IPR050313">
    <property type="entry name" value="Carb_Metab_HTH_regulators"/>
</dbReference>
<dbReference type="InterPro" id="IPR037171">
    <property type="entry name" value="NagB/RpiA_transferase-like"/>
</dbReference>
<dbReference type="Gene3D" id="1.10.10.10">
    <property type="entry name" value="Winged helix-like DNA-binding domain superfamily/Winged helix DNA-binding domain"/>
    <property type="match status" value="1"/>
</dbReference>
<feature type="domain" description="HTH deoR-type" evidence="7">
    <location>
        <begin position="2"/>
        <end position="57"/>
    </location>
</feature>
<dbReference type="EMBL" id="FOSJ01000037">
    <property type="protein sequence ID" value="SFK46354.1"/>
    <property type="molecule type" value="Genomic_DNA"/>
</dbReference>
<dbReference type="AlphaFoldDB" id="A0A1I3ZQB5"/>
<keyword evidence="2" id="KW-0678">Repressor</keyword>
<dbReference type="SUPFAM" id="SSF100950">
    <property type="entry name" value="NagB/RpiA/CoA transferase-like"/>
    <property type="match status" value="1"/>
</dbReference>
<dbReference type="InterPro" id="IPR036388">
    <property type="entry name" value="WH-like_DNA-bd_sf"/>
</dbReference>
<comment type="function">
    <text evidence="6">Repressor of the lactose catabolism operon. Galactose-6-phosphate is the inducer.</text>
</comment>
<evidence type="ECO:0000259" key="7">
    <source>
        <dbReference type="PROSITE" id="PS51000"/>
    </source>
</evidence>
<dbReference type="SMART" id="SM00420">
    <property type="entry name" value="HTH_DEOR"/>
    <property type="match status" value="1"/>
</dbReference>
<evidence type="ECO:0000313" key="9">
    <source>
        <dbReference type="Proteomes" id="UP000199589"/>
    </source>
</evidence>
<protein>
    <recommendedName>
        <fullName evidence="1">Lactose phosphotransferase system repressor</fullName>
    </recommendedName>
</protein>
<evidence type="ECO:0000256" key="6">
    <source>
        <dbReference type="ARBA" id="ARBA00024937"/>
    </source>
</evidence>
<organism evidence="8 9">
    <name type="scientific">Marinilactibacillus piezotolerans</name>
    <dbReference type="NCBI Taxonomy" id="258723"/>
    <lineage>
        <taxon>Bacteria</taxon>
        <taxon>Bacillati</taxon>
        <taxon>Bacillota</taxon>
        <taxon>Bacilli</taxon>
        <taxon>Lactobacillales</taxon>
        <taxon>Carnobacteriaceae</taxon>
        <taxon>Marinilactibacillus</taxon>
    </lineage>
</organism>
<dbReference type="PROSITE" id="PS00894">
    <property type="entry name" value="HTH_DEOR_1"/>
    <property type="match status" value="1"/>
</dbReference>
<dbReference type="Proteomes" id="UP000199589">
    <property type="component" value="Unassembled WGS sequence"/>
</dbReference>
<keyword evidence="3" id="KW-0805">Transcription regulation</keyword>
<accession>A0A1I3ZQB5</accession>
<dbReference type="SUPFAM" id="SSF46785">
    <property type="entry name" value="Winged helix' DNA-binding domain"/>
    <property type="match status" value="1"/>
</dbReference>
<dbReference type="InterPro" id="IPR001034">
    <property type="entry name" value="DeoR_HTH"/>
</dbReference>
<reference evidence="9" key="1">
    <citation type="submission" date="2016-10" db="EMBL/GenBank/DDBJ databases">
        <authorList>
            <person name="Varghese N."/>
            <person name="Submissions S."/>
        </authorList>
    </citation>
    <scope>NUCLEOTIDE SEQUENCE [LARGE SCALE GENOMIC DNA]</scope>
    <source>
        <strain evidence="9">DSM 16108</strain>
    </source>
</reference>
<dbReference type="PRINTS" id="PR00037">
    <property type="entry name" value="HTHLACR"/>
</dbReference>
<keyword evidence="9" id="KW-1185">Reference proteome</keyword>
<dbReference type="InterPro" id="IPR018356">
    <property type="entry name" value="Tscrpt_reg_HTH_DeoR_CS"/>
</dbReference>
<evidence type="ECO:0000256" key="4">
    <source>
        <dbReference type="ARBA" id="ARBA00023125"/>
    </source>
</evidence>
<evidence type="ECO:0000256" key="2">
    <source>
        <dbReference type="ARBA" id="ARBA00022491"/>
    </source>
</evidence>
<evidence type="ECO:0000256" key="1">
    <source>
        <dbReference type="ARBA" id="ARBA00021390"/>
    </source>
</evidence>
<dbReference type="RefSeq" id="WP_072693365.1">
    <property type="nucleotide sequence ID" value="NZ_FOSJ01000037.1"/>
</dbReference>
<gene>
    <name evidence="8" type="ORF">SAMN04488569_10379</name>
</gene>
<dbReference type="GO" id="GO:0003700">
    <property type="term" value="F:DNA-binding transcription factor activity"/>
    <property type="evidence" value="ECO:0007669"/>
    <property type="project" value="InterPro"/>
</dbReference>
<evidence type="ECO:0000256" key="3">
    <source>
        <dbReference type="ARBA" id="ARBA00023015"/>
    </source>
</evidence>
<evidence type="ECO:0000256" key="5">
    <source>
        <dbReference type="ARBA" id="ARBA00023163"/>
    </source>
</evidence>
<dbReference type="InterPro" id="IPR014036">
    <property type="entry name" value="DeoR-like_C"/>
</dbReference>
<dbReference type="PANTHER" id="PTHR30363">
    <property type="entry name" value="HTH-TYPE TRANSCRIPTIONAL REGULATOR SRLR-RELATED"/>
    <property type="match status" value="1"/>
</dbReference>